<keyword evidence="3" id="KW-1185">Reference proteome</keyword>
<protein>
    <recommendedName>
        <fullName evidence="1">DUF7683 domain-containing protein</fullName>
    </recommendedName>
</protein>
<name>A0ABZ0LUC5_9ACTN</name>
<feature type="domain" description="DUF7683" evidence="1">
    <location>
        <begin position="23"/>
        <end position="73"/>
    </location>
</feature>
<gene>
    <name evidence="2" type="ORF">R2D22_17610</name>
</gene>
<evidence type="ECO:0000313" key="3">
    <source>
        <dbReference type="Proteomes" id="UP001301731"/>
    </source>
</evidence>
<reference evidence="2 3" key="1">
    <citation type="submission" date="2023-10" db="EMBL/GenBank/DDBJ databases">
        <title>The genome sequence of Streptomyces sp. HUAS YS2.</title>
        <authorList>
            <person name="Mo P."/>
        </authorList>
    </citation>
    <scope>NUCLEOTIDE SEQUENCE [LARGE SCALE GENOMIC DNA]</scope>
    <source>
        <strain evidence="2 3">HUAS YS2</strain>
    </source>
</reference>
<dbReference type="Pfam" id="PF24731">
    <property type="entry name" value="DUF7683"/>
    <property type="match status" value="1"/>
</dbReference>
<dbReference type="Proteomes" id="UP001301731">
    <property type="component" value="Chromosome"/>
</dbReference>
<sequence>MSSEPTGRPCPRRLPFTAPVAVWVLEGYSKADEFLRTTFPVEPEQILRLRDVIEPDPDDPWMLYCYAVPVEVRPAVDAILRCGPPDPELDYFTGAYAAE</sequence>
<evidence type="ECO:0000259" key="1">
    <source>
        <dbReference type="Pfam" id="PF24731"/>
    </source>
</evidence>
<dbReference type="InterPro" id="IPR056100">
    <property type="entry name" value="DUF7683"/>
</dbReference>
<proteinExistence type="predicted"/>
<organism evidence="2 3">
    <name type="scientific">Streptomyces solicathayae</name>
    <dbReference type="NCBI Taxonomy" id="3081768"/>
    <lineage>
        <taxon>Bacteria</taxon>
        <taxon>Bacillati</taxon>
        <taxon>Actinomycetota</taxon>
        <taxon>Actinomycetes</taxon>
        <taxon>Kitasatosporales</taxon>
        <taxon>Streptomycetaceae</taxon>
        <taxon>Streptomyces</taxon>
    </lineage>
</organism>
<dbReference type="RefSeq" id="WP_318104659.1">
    <property type="nucleotide sequence ID" value="NZ_CP137573.1"/>
</dbReference>
<evidence type="ECO:0000313" key="2">
    <source>
        <dbReference type="EMBL" id="WOX23111.1"/>
    </source>
</evidence>
<accession>A0ABZ0LUC5</accession>
<dbReference type="EMBL" id="CP137573">
    <property type="protein sequence ID" value="WOX23111.1"/>
    <property type="molecule type" value="Genomic_DNA"/>
</dbReference>